<keyword evidence="2 7" id="KW-0677">Repeat</keyword>
<evidence type="ECO:0000256" key="2">
    <source>
        <dbReference type="ARBA" id="ARBA00022737"/>
    </source>
</evidence>
<dbReference type="Pfam" id="PF00352">
    <property type="entry name" value="TBP"/>
    <property type="match status" value="2"/>
</dbReference>
<feature type="repeat" description="1" evidence="7">
    <location>
        <begin position="10"/>
        <end position="86"/>
    </location>
</feature>
<dbReference type="PRINTS" id="PR00686">
    <property type="entry name" value="TIFACTORIID"/>
</dbReference>
<evidence type="ECO:0000256" key="4">
    <source>
        <dbReference type="ARBA" id="ARBA00023125"/>
    </source>
</evidence>
<dbReference type="NCBIfam" id="NF001593">
    <property type="entry name" value="PRK00394.1-2"/>
    <property type="match status" value="1"/>
</dbReference>
<keyword evidence="3 7" id="KW-0805">Transcription regulation</keyword>
<dbReference type="AlphaFoldDB" id="L0JS88"/>
<dbReference type="FunFam" id="3.30.310.10:FF:000010">
    <property type="entry name" value="TATA-box-binding protein"/>
    <property type="match status" value="1"/>
</dbReference>
<evidence type="ECO:0000256" key="6">
    <source>
        <dbReference type="ARBA" id="ARBA00025680"/>
    </source>
</evidence>
<dbReference type="InterPro" id="IPR033711">
    <property type="entry name" value="TBP_archaea"/>
</dbReference>
<reference evidence="9" key="1">
    <citation type="submission" date="2012-02" db="EMBL/GenBank/DDBJ databases">
        <title>Complete sequence of plasmid 2 of Natrinema pellirubrum DSM 15624.</title>
        <authorList>
            <person name="Lucas S."/>
            <person name="Han J."/>
            <person name="Lapidus A."/>
            <person name="Cheng J.-F."/>
            <person name="Goodwin L."/>
            <person name="Pitluck S."/>
            <person name="Peters L."/>
            <person name="Teshima H."/>
            <person name="Detter J.C."/>
            <person name="Han C."/>
            <person name="Tapia R."/>
            <person name="Land M."/>
            <person name="Hauser L."/>
            <person name="Kyrpides N."/>
            <person name="Ivanova N."/>
            <person name="Pagani I."/>
            <person name="Sproer C."/>
            <person name="Anderson I."/>
            <person name="Woyke T."/>
        </authorList>
    </citation>
    <scope>NUCLEOTIDE SEQUENCE [LARGE SCALE GENOMIC DNA]</scope>
    <source>
        <strain evidence="9">DSM 15624 / JCM 10476 / NCIMB 786</strain>
        <plasmid evidence="9">pNATPE02</plasmid>
    </source>
</reference>
<dbReference type="HOGENOM" id="CLU_060161_4_3_2"/>
<dbReference type="OrthoDB" id="350539at2157"/>
<dbReference type="InterPro" id="IPR012295">
    <property type="entry name" value="TBP_dom_sf"/>
</dbReference>
<organism evidence="8 9">
    <name type="scientific">Natrinema pellirubrum (strain DSM 15624 / CIP 106293 / JCM 10476 / NCIMB 786 / 157)</name>
    <dbReference type="NCBI Taxonomy" id="797303"/>
    <lineage>
        <taxon>Archaea</taxon>
        <taxon>Methanobacteriati</taxon>
        <taxon>Methanobacteriota</taxon>
        <taxon>Stenosarchaea group</taxon>
        <taxon>Halobacteria</taxon>
        <taxon>Halobacteriales</taxon>
        <taxon>Natrialbaceae</taxon>
        <taxon>Natrinema</taxon>
    </lineage>
</organism>
<comment type="function">
    <text evidence="6 7">General factor that plays a role in the activation of archaeal genes transcribed by RNA polymerase. Binds specifically to the TATA box promoter element which lies close to the position of transcription initiation.</text>
</comment>
<dbReference type="GO" id="GO:0003700">
    <property type="term" value="F:DNA-binding transcription factor activity"/>
    <property type="evidence" value="ECO:0007669"/>
    <property type="project" value="UniProtKB-UniRule"/>
</dbReference>
<keyword evidence="5 7" id="KW-0804">Transcription</keyword>
<dbReference type="PANTHER" id="PTHR10126">
    <property type="entry name" value="TATA-BOX BINDING PROTEIN"/>
    <property type="match status" value="1"/>
</dbReference>
<evidence type="ECO:0000313" key="9">
    <source>
        <dbReference type="Proteomes" id="UP000010843"/>
    </source>
</evidence>
<dbReference type="Proteomes" id="UP000010843">
    <property type="component" value="Plasmid pNATPE02"/>
</dbReference>
<dbReference type="NCBIfam" id="NF001595">
    <property type="entry name" value="PRK00394.1-5"/>
    <property type="match status" value="1"/>
</dbReference>
<keyword evidence="4 7" id="KW-0238">DNA-binding</keyword>
<gene>
    <name evidence="7" type="primary">tbp</name>
    <name evidence="8" type="ordered locus">Natpe_4424</name>
</gene>
<comment type="similarity">
    <text evidence="1 7">Belongs to the TBP family.</text>
</comment>
<protein>
    <recommendedName>
        <fullName evidence="7">TATA-box-binding protein</fullName>
    </recommendedName>
    <alternativeName>
        <fullName evidence="7">Box A-binding protein</fullName>
        <shortName evidence="7">BAP</shortName>
    </alternativeName>
    <alternativeName>
        <fullName evidence="7">TATA sequence-binding protein</fullName>
        <shortName evidence="7">TBP</shortName>
    </alternativeName>
    <alternativeName>
        <fullName evidence="7">TATA-box factor</fullName>
    </alternativeName>
</protein>
<sequence length="194" mass="20973">MSSLTAPLKIENVVASTGVGQELNLEALADDLPHSEYNPGNFPGMVHRIQDPNAVTLLFRSGKIVCTGAQSTADVTDALNILFQDLRDLGIDVVDQPEITIQNIVSSGDLGEQIDLNAIAIGLGLEHTEYEPEQFPGLVYRLTSPPVVVLLFGSGKLVITGAKTRDNAQSALETVHSRLRELDLLNNPWDGLYQ</sequence>
<dbReference type="GO" id="GO:0003677">
    <property type="term" value="F:DNA binding"/>
    <property type="evidence" value="ECO:0007669"/>
    <property type="project" value="UniProtKB-KW"/>
</dbReference>
<evidence type="ECO:0000256" key="7">
    <source>
        <dbReference type="HAMAP-Rule" id="MF_00408"/>
    </source>
</evidence>
<dbReference type="KEGG" id="npe:Natpe_4424"/>
<dbReference type="SUPFAM" id="SSF55945">
    <property type="entry name" value="TATA-box binding protein-like"/>
    <property type="match status" value="2"/>
</dbReference>
<dbReference type="GeneID" id="14336306"/>
<evidence type="ECO:0000256" key="5">
    <source>
        <dbReference type="ARBA" id="ARBA00023163"/>
    </source>
</evidence>
<geneLocation type="plasmid" evidence="8 9">
    <name>pNATPE02</name>
</geneLocation>
<comment type="caution">
    <text evidence="7">Lacks conserved residue(s) required for the propagation of feature annotation.</text>
</comment>
<dbReference type="HAMAP" id="MF_00408">
    <property type="entry name" value="TATA_bind_prot_arch"/>
    <property type="match status" value="1"/>
</dbReference>
<name>L0JS88_NATP1</name>
<dbReference type="InterPro" id="IPR000814">
    <property type="entry name" value="TBP"/>
</dbReference>
<keyword evidence="8" id="KW-0614">Plasmid</keyword>
<accession>L0JS88</accession>
<dbReference type="EMBL" id="CP003374">
    <property type="protein sequence ID" value="AGB34114.1"/>
    <property type="molecule type" value="Genomic_DNA"/>
</dbReference>
<proteinExistence type="inferred from homology"/>
<evidence type="ECO:0000313" key="8">
    <source>
        <dbReference type="EMBL" id="AGB34114.1"/>
    </source>
</evidence>
<dbReference type="CDD" id="cd04518">
    <property type="entry name" value="TBP_archaea"/>
    <property type="match status" value="1"/>
</dbReference>
<dbReference type="Gene3D" id="3.30.310.10">
    <property type="entry name" value="TATA-Binding Protein"/>
    <property type="match status" value="2"/>
</dbReference>
<evidence type="ECO:0000256" key="3">
    <source>
        <dbReference type="ARBA" id="ARBA00023015"/>
    </source>
</evidence>
<dbReference type="FunFam" id="3.30.310.10:FF:000007">
    <property type="entry name" value="TATA-box-binding protein"/>
    <property type="match status" value="1"/>
</dbReference>
<dbReference type="GO" id="GO:0006352">
    <property type="term" value="P:DNA-templated transcription initiation"/>
    <property type="evidence" value="ECO:0007669"/>
    <property type="project" value="InterPro"/>
</dbReference>
<dbReference type="RefSeq" id="WP_015299346.1">
    <property type="nucleotide sequence ID" value="NC_019963.1"/>
</dbReference>
<evidence type="ECO:0000256" key="1">
    <source>
        <dbReference type="ARBA" id="ARBA00005560"/>
    </source>
</evidence>